<evidence type="ECO:0000313" key="3">
    <source>
        <dbReference type="EMBL" id="WQG89427.1"/>
    </source>
</evidence>
<dbReference type="Proteomes" id="UP000183788">
    <property type="component" value="Unassembled WGS sequence"/>
</dbReference>
<accession>A0A1K1LPR0</accession>
<dbReference type="EMBL" id="FPIZ01000001">
    <property type="protein sequence ID" value="SFW12855.1"/>
    <property type="molecule type" value="Genomic_DNA"/>
</dbReference>
<dbReference type="STRING" id="1004.SAMN05661012_00112"/>
<dbReference type="OrthoDB" id="1098595at2"/>
<dbReference type="EMBL" id="CP140154">
    <property type="protein sequence ID" value="WQG89427.1"/>
    <property type="molecule type" value="Genomic_DNA"/>
</dbReference>
<sequence>MALDIDISSIFASTFGYTPKNFKVPNQPANNRRGTSYYGNASYNTSYFMAVKIGTLELYNPVISISSKKTIVQTPLVYRSGSVKELVSKDDFKINIKGIIIRDDNIFPDNEISELVDLYNRNAALPIYCALTSLVFSEGETVVITDLSFPATPGTQNIQAYEMNLISDLKFILNKA</sequence>
<protein>
    <submittedName>
        <fullName evidence="3">DUF6046 domain-containing protein</fullName>
    </submittedName>
</protein>
<name>A0A1K1LPR0_9BACT</name>
<keyword evidence="5" id="KW-1185">Reference proteome</keyword>
<dbReference type="RefSeq" id="WP_072356647.1">
    <property type="nucleotide sequence ID" value="NZ_CP139972.1"/>
</dbReference>
<evidence type="ECO:0000313" key="4">
    <source>
        <dbReference type="Proteomes" id="UP000183788"/>
    </source>
</evidence>
<evidence type="ECO:0000259" key="1">
    <source>
        <dbReference type="Pfam" id="PF19512"/>
    </source>
</evidence>
<proteinExistence type="predicted"/>
<feature type="domain" description="DUF6046" evidence="1">
    <location>
        <begin position="60"/>
        <end position="170"/>
    </location>
</feature>
<dbReference type="InterPro" id="IPR046109">
    <property type="entry name" value="DUF6046"/>
</dbReference>
<gene>
    <name evidence="2" type="ORF">SAMN05661012_00112</name>
    <name evidence="3" type="ORF">SR876_31330</name>
</gene>
<organism evidence="2 4">
    <name type="scientific">Chitinophaga sancti</name>
    <dbReference type="NCBI Taxonomy" id="1004"/>
    <lineage>
        <taxon>Bacteria</taxon>
        <taxon>Pseudomonadati</taxon>
        <taxon>Bacteroidota</taxon>
        <taxon>Chitinophagia</taxon>
        <taxon>Chitinophagales</taxon>
        <taxon>Chitinophagaceae</taxon>
        <taxon>Chitinophaga</taxon>
    </lineage>
</organism>
<dbReference type="Proteomes" id="UP001326715">
    <property type="component" value="Chromosome"/>
</dbReference>
<reference evidence="2 4" key="1">
    <citation type="submission" date="2016-11" db="EMBL/GenBank/DDBJ databases">
        <authorList>
            <person name="Jaros S."/>
            <person name="Januszkiewicz K."/>
            <person name="Wedrychowicz H."/>
        </authorList>
    </citation>
    <scope>NUCLEOTIDE SEQUENCE [LARGE SCALE GENOMIC DNA]</scope>
    <source>
        <strain evidence="2 4">DSM 784</strain>
    </source>
</reference>
<evidence type="ECO:0000313" key="5">
    <source>
        <dbReference type="Proteomes" id="UP001326715"/>
    </source>
</evidence>
<evidence type="ECO:0000313" key="2">
    <source>
        <dbReference type="EMBL" id="SFW12855.1"/>
    </source>
</evidence>
<dbReference type="Pfam" id="PF19512">
    <property type="entry name" value="DUF6046"/>
    <property type="match status" value="1"/>
</dbReference>
<dbReference type="AlphaFoldDB" id="A0A1K1LPR0"/>
<reference evidence="3 5" key="2">
    <citation type="submission" date="2023-11" db="EMBL/GenBank/DDBJ databases">
        <title>MicrobeMod: A computational toolkit for identifying prokaryotic methylation and restriction-modification with nanopore sequencing.</title>
        <authorList>
            <person name="Crits-Christoph A."/>
            <person name="Kang S.C."/>
            <person name="Lee H."/>
            <person name="Ostrov N."/>
        </authorList>
    </citation>
    <scope>NUCLEOTIDE SEQUENCE [LARGE SCALE GENOMIC DNA]</scope>
    <source>
        <strain evidence="3 5">ATCC 23090</strain>
    </source>
</reference>